<dbReference type="Proteomes" id="UP000030377">
    <property type="component" value="Unassembled WGS sequence"/>
</dbReference>
<evidence type="ECO:0000313" key="3">
    <source>
        <dbReference type="Proteomes" id="UP000030377"/>
    </source>
</evidence>
<evidence type="ECO:0000313" key="1">
    <source>
        <dbReference type="EMBL" id="KGT79639.1"/>
    </source>
</evidence>
<organism evidence="1 3">
    <name type="scientific">Bradyrhizobium japonicum</name>
    <dbReference type="NCBI Taxonomy" id="375"/>
    <lineage>
        <taxon>Bacteria</taxon>
        <taxon>Pseudomonadati</taxon>
        <taxon>Pseudomonadota</taxon>
        <taxon>Alphaproteobacteria</taxon>
        <taxon>Hyphomicrobiales</taxon>
        <taxon>Nitrobacteraceae</taxon>
        <taxon>Bradyrhizobium</taxon>
    </lineage>
</organism>
<dbReference type="AlphaFoldDB" id="A0A0A3Y258"/>
<gene>
    <name evidence="2" type="ORF">BSZ19_02175</name>
    <name evidence="1" type="ORF">MA20_12415</name>
</gene>
<dbReference type="EMBL" id="NAFL01000167">
    <property type="protein sequence ID" value="OSJ36861.1"/>
    <property type="molecule type" value="Genomic_DNA"/>
</dbReference>
<reference evidence="2" key="2">
    <citation type="submission" date="2017-03" db="EMBL/GenBank/DDBJ databases">
        <title>Whole genome sequences of fourteen strains of Bradyrhizobium canariense and one strain of Bradyrhizobium japonicum isolated from Lupinus (Papilionoideae: Genisteae) species in Algeria.</title>
        <authorList>
            <person name="Crovadore J."/>
            <person name="Chekireb D."/>
            <person name="Brachmann A."/>
            <person name="Chablais R."/>
            <person name="Cochard B."/>
            <person name="Lefort F."/>
        </authorList>
    </citation>
    <scope>NUCLEOTIDE SEQUENCE [LARGE SCALE GENOMIC DNA]</scope>
    <source>
        <strain evidence="2">UBMA197</strain>
    </source>
</reference>
<comment type="caution">
    <text evidence="1">The sequence shown here is derived from an EMBL/GenBank/DDBJ whole genome shotgun (WGS) entry which is preliminary data.</text>
</comment>
<evidence type="ECO:0000313" key="2">
    <source>
        <dbReference type="EMBL" id="OSJ36861.1"/>
    </source>
</evidence>
<proteinExistence type="predicted"/>
<name>A0A0A3Y258_BRAJP</name>
<sequence length="64" mass="7382">MQMSDNPIDVIEAAIRSAFTSYPKEDDPDWRSPHWIKPEECTHLAQGILLELQAKGFEIVKRQT</sequence>
<dbReference type="EMBL" id="JRPN01000010">
    <property type="protein sequence ID" value="KGT79639.1"/>
    <property type="molecule type" value="Genomic_DNA"/>
</dbReference>
<protein>
    <submittedName>
        <fullName evidence="1">Uncharacterized protein</fullName>
    </submittedName>
</protein>
<accession>A0A0A3Y258</accession>
<reference evidence="1 3" key="1">
    <citation type="submission" date="2014-09" db="EMBL/GenBank/DDBJ databases">
        <title>Draft genome of Bradyrhizobium japonicum Is-34.</title>
        <authorList>
            <person name="Tsurumaru H."/>
            <person name="Yamakawa T."/>
            <person name="Hashimoto S."/>
            <person name="Okizaki K."/>
            <person name="Kanesaki Y."/>
            <person name="Yoshikawa H."/>
            <person name="Yajima S."/>
        </authorList>
    </citation>
    <scope>NUCLEOTIDE SEQUENCE [LARGE SCALE GENOMIC DNA]</scope>
    <source>
        <strain evidence="1 3">Is-34</strain>
    </source>
</reference>
<dbReference type="Proteomes" id="UP000193335">
    <property type="component" value="Unassembled WGS sequence"/>
</dbReference>